<keyword evidence="4" id="KW-0472">Membrane</keyword>
<reference evidence="6 7" key="1">
    <citation type="submission" date="2020-10" db="EMBL/GenBank/DDBJ databases">
        <title>Sequencing the genomes of 1000 actinobacteria strains.</title>
        <authorList>
            <person name="Klenk H.-P."/>
        </authorList>
    </citation>
    <scope>NUCLEOTIDE SEQUENCE [LARGE SCALE GENOMIC DNA]</scope>
    <source>
        <strain evidence="6 7">DSM 43173</strain>
    </source>
</reference>
<keyword evidence="7" id="KW-1185">Reference proteome</keyword>
<evidence type="ECO:0000256" key="3">
    <source>
        <dbReference type="ARBA" id="ARBA00022989"/>
    </source>
</evidence>
<evidence type="ECO:0000256" key="5">
    <source>
        <dbReference type="SAM" id="SignalP"/>
    </source>
</evidence>
<protein>
    <submittedName>
        <fullName evidence="6">Metalloprotease</fullName>
    </submittedName>
</protein>
<gene>
    <name evidence="6" type="ORF">H4W80_004111</name>
</gene>
<dbReference type="GO" id="GO:0008237">
    <property type="term" value="F:metallopeptidase activity"/>
    <property type="evidence" value="ECO:0007669"/>
    <property type="project" value="UniProtKB-KW"/>
</dbReference>
<feature type="signal peptide" evidence="5">
    <location>
        <begin position="1"/>
        <end position="26"/>
    </location>
</feature>
<comment type="caution">
    <text evidence="6">The sequence shown here is derived from an EMBL/GenBank/DDBJ whole genome shotgun (WGS) entry which is preliminary data.</text>
</comment>
<evidence type="ECO:0000313" key="6">
    <source>
        <dbReference type="EMBL" id="MBE1585853.1"/>
    </source>
</evidence>
<dbReference type="Pfam" id="PF04228">
    <property type="entry name" value="Zn_peptidase"/>
    <property type="match status" value="1"/>
</dbReference>
<keyword evidence="2" id="KW-0812">Transmembrane</keyword>
<dbReference type="EMBL" id="JADBEK010000001">
    <property type="protein sequence ID" value="MBE1585853.1"/>
    <property type="molecule type" value="Genomic_DNA"/>
</dbReference>
<evidence type="ECO:0000256" key="4">
    <source>
        <dbReference type="ARBA" id="ARBA00023136"/>
    </source>
</evidence>
<evidence type="ECO:0000313" key="7">
    <source>
        <dbReference type="Proteomes" id="UP000633509"/>
    </source>
</evidence>
<dbReference type="PANTHER" id="PTHR30168:SF0">
    <property type="entry name" value="INNER MEMBRANE PROTEIN"/>
    <property type="match status" value="1"/>
</dbReference>
<accession>A0ABR9M016</accession>
<keyword evidence="3" id="KW-1133">Transmembrane helix</keyword>
<evidence type="ECO:0000256" key="2">
    <source>
        <dbReference type="ARBA" id="ARBA00022692"/>
    </source>
</evidence>
<keyword evidence="6" id="KW-0645">Protease</keyword>
<comment type="subcellular location">
    <subcellularLocation>
        <location evidence="1">Membrane</location>
        <topology evidence="1">Single-pass membrane protein</topology>
    </subcellularLocation>
</comment>
<dbReference type="InterPro" id="IPR007343">
    <property type="entry name" value="Uncharacterised_pept_Zn_put"/>
</dbReference>
<keyword evidence="6" id="KW-0378">Hydrolase</keyword>
<feature type="chain" id="PRO_5046619734" evidence="5">
    <location>
        <begin position="27"/>
        <end position="251"/>
    </location>
</feature>
<proteinExistence type="predicted"/>
<keyword evidence="6" id="KW-0482">Metalloprotease</keyword>
<evidence type="ECO:0000256" key="1">
    <source>
        <dbReference type="ARBA" id="ARBA00004167"/>
    </source>
</evidence>
<dbReference type="Proteomes" id="UP000633509">
    <property type="component" value="Unassembled WGS sequence"/>
</dbReference>
<dbReference type="PANTHER" id="PTHR30168">
    <property type="entry name" value="PUTATIVE MEMBRANE PROTEIN YPFJ"/>
    <property type="match status" value="1"/>
</dbReference>
<sequence>MRISLLAGMVAGLLLFSGHFSGPAWAASRIAQAGLLGDMGGDVVAQTCEVPEIRPGSVASLKAFYRAMAACADRFWAERFAQARLPYAPPEVTITTGSDSVCGEITSNGAQYCPEQRTIAIRIMRHDLRDPFRMNIAHSVAHEWGHHVQQLIGVLDAQNALFSQASDSARALLSHRLEMQAECFAGVLYSATLESIKPGIEWDDWIDAVRRADESEIHGKPRNLAFWQERGYRGGATGFCNTWTAARSKVG</sequence>
<keyword evidence="5" id="KW-0732">Signal</keyword>
<name>A0ABR9M016_9ACTN</name>
<organism evidence="6 7">
    <name type="scientific">Nonomuraea angiospora</name>
    <dbReference type="NCBI Taxonomy" id="46172"/>
    <lineage>
        <taxon>Bacteria</taxon>
        <taxon>Bacillati</taxon>
        <taxon>Actinomycetota</taxon>
        <taxon>Actinomycetes</taxon>
        <taxon>Streptosporangiales</taxon>
        <taxon>Streptosporangiaceae</taxon>
        <taxon>Nonomuraea</taxon>
    </lineage>
</organism>
<dbReference type="RefSeq" id="WP_192786520.1">
    <property type="nucleotide sequence ID" value="NZ_JADBEK010000001.1"/>
</dbReference>